<dbReference type="SUPFAM" id="SSF52540">
    <property type="entry name" value="P-loop containing nucleoside triphosphate hydrolases"/>
    <property type="match status" value="1"/>
</dbReference>
<name>N2B5L2_9HELI</name>
<comment type="caution">
    <text evidence="1">The sequence shown here is derived from an EMBL/GenBank/DDBJ whole genome shotgun (WGS) entry which is preliminary data.</text>
</comment>
<dbReference type="CDD" id="cd02042">
    <property type="entry name" value="ParAB_family"/>
    <property type="match status" value="1"/>
</dbReference>
<dbReference type="Proteomes" id="UP000012527">
    <property type="component" value="Unassembled WGS sequence"/>
</dbReference>
<dbReference type="AlphaFoldDB" id="N2B5L2"/>
<dbReference type="EMBL" id="AQFW01000024">
    <property type="protein sequence ID" value="EMZ36947.1"/>
    <property type="molecule type" value="Genomic_DNA"/>
</dbReference>
<accession>N2B5L2</accession>
<dbReference type="PATRIC" id="fig|1235804.3.peg.2489"/>
<gene>
    <name evidence="1" type="ORF">C826_02269</name>
</gene>
<dbReference type="PANTHER" id="PTHR13696">
    <property type="entry name" value="P-LOOP CONTAINING NUCLEOSIDE TRIPHOSPHATE HYDROLASE"/>
    <property type="match status" value="1"/>
</dbReference>
<dbReference type="Gene3D" id="3.40.50.300">
    <property type="entry name" value="P-loop containing nucleotide triphosphate hydrolases"/>
    <property type="match status" value="1"/>
</dbReference>
<evidence type="ECO:0000313" key="2">
    <source>
        <dbReference type="Proteomes" id="UP000012527"/>
    </source>
</evidence>
<protein>
    <recommendedName>
        <fullName evidence="3">AAA domain-containing protein</fullName>
    </recommendedName>
</protein>
<sequence>MRGHFDSIIVDTGGKDSKEMRKAILVSDIIIIPTIPSQYDVNVLDHMLELYAEVKDLNPKLLSLILVNRVSPNPFLTKELTNLKDYIHVTKQEMCLEDVKVLDSVIYERQAYRKAVIEGKSIKEYCDNSDKALIDFEVFYQELLTNAKKHFM</sequence>
<dbReference type="InterPro" id="IPR050678">
    <property type="entry name" value="DNA_Partitioning_ATPase"/>
</dbReference>
<organism evidence="1 2">
    <name type="scientific">Helicobacter bilis WiWa</name>
    <dbReference type="NCBI Taxonomy" id="1235804"/>
    <lineage>
        <taxon>Bacteria</taxon>
        <taxon>Pseudomonadati</taxon>
        <taxon>Campylobacterota</taxon>
        <taxon>Epsilonproteobacteria</taxon>
        <taxon>Campylobacterales</taxon>
        <taxon>Helicobacteraceae</taxon>
        <taxon>Helicobacter</taxon>
    </lineage>
</organism>
<proteinExistence type="predicted"/>
<dbReference type="HOGENOM" id="CLU_037612_5_4_7"/>
<reference evidence="1 2" key="1">
    <citation type="submission" date="2013-02" db="EMBL/GenBank/DDBJ databases">
        <title>The Genome Sequence of Helicobacter bilis WiWa.</title>
        <authorList>
            <consortium name="The Broad Institute Genome Sequencing Platform"/>
            <person name="Ward D."/>
            <person name="Overstreet A.-M.C."/>
            <person name="Ramer-Tait A.E."/>
            <person name="Phillips G.J."/>
            <person name="Wannemuehler M.J."/>
            <person name="Walker B."/>
            <person name="Young S.K."/>
            <person name="Zeng Q."/>
            <person name="Gargeya S."/>
            <person name="Fitzgerald M."/>
            <person name="Haas B."/>
            <person name="Abouelleil A."/>
            <person name="Alvarado L."/>
            <person name="Arachchi H.M."/>
            <person name="Berlin A.M."/>
            <person name="Chapman S.B."/>
            <person name="Dewar J."/>
            <person name="Goldberg J."/>
            <person name="Griggs A."/>
            <person name="Gujja S."/>
            <person name="Hansen M."/>
            <person name="Howarth C."/>
            <person name="Imamovic A."/>
            <person name="Larimer J."/>
            <person name="McCowan C."/>
            <person name="Murphy C."/>
            <person name="Neiman D."/>
            <person name="Pearson M."/>
            <person name="Priest M."/>
            <person name="Roberts A."/>
            <person name="Saif S."/>
            <person name="Shea T."/>
            <person name="Sisk P."/>
            <person name="Sykes S."/>
            <person name="Wortman J."/>
            <person name="Nusbaum C."/>
            <person name="Birren B."/>
        </authorList>
    </citation>
    <scope>NUCLEOTIDE SEQUENCE [LARGE SCALE GENOMIC DNA]</scope>
    <source>
        <strain evidence="1 2">WiWa</strain>
    </source>
</reference>
<dbReference type="InterPro" id="IPR027417">
    <property type="entry name" value="P-loop_NTPase"/>
</dbReference>
<dbReference type="PANTHER" id="PTHR13696:SF96">
    <property type="entry name" value="COBQ_COBB_MIND_PARA NUCLEOTIDE BINDING DOMAIN-CONTAINING PROTEIN"/>
    <property type="match status" value="1"/>
</dbReference>
<evidence type="ECO:0008006" key="3">
    <source>
        <dbReference type="Google" id="ProtNLM"/>
    </source>
</evidence>
<evidence type="ECO:0000313" key="1">
    <source>
        <dbReference type="EMBL" id="EMZ36947.1"/>
    </source>
</evidence>